<dbReference type="EMBL" id="BLJN01000005">
    <property type="protein sequence ID" value="GFE82707.1"/>
    <property type="molecule type" value="Genomic_DNA"/>
</dbReference>
<evidence type="ECO:0000313" key="4">
    <source>
        <dbReference type="EMBL" id="GFE82707.1"/>
    </source>
</evidence>
<dbReference type="InterPro" id="IPR001482">
    <property type="entry name" value="T2SS/T4SS_dom"/>
</dbReference>
<dbReference type="PANTHER" id="PTHR30486">
    <property type="entry name" value="TWITCHING MOTILITY PROTEIN PILT"/>
    <property type="match status" value="1"/>
</dbReference>
<dbReference type="SUPFAM" id="SSF52540">
    <property type="entry name" value="P-loop containing nucleoside triphosphate hydrolases"/>
    <property type="match status" value="1"/>
</dbReference>
<accession>A0A829YHA2</accession>
<dbReference type="RefSeq" id="WP_161814369.1">
    <property type="nucleotide sequence ID" value="NZ_BLJN01000005.1"/>
</dbReference>
<dbReference type="InterPro" id="IPR050921">
    <property type="entry name" value="T4SS_GSP_E_ATPase"/>
</dbReference>
<dbReference type="Gene3D" id="3.40.50.300">
    <property type="entry name" value="P-loop containing nucleotide triphosphate hydrolases"/>
    <property type="match status" value="1"/>
</dbReference>
<feature type="domain" description="Bacterial type II secretion system protein E" evidence="3">
    <location>
        <begin position="6"/>
        <end position="266"/>
    </location>
</feature>
<dbReference type="Gene3D" id="3.30.450.90">
    <property type="match status" value="1"/>
</dbReference>
<dbReference type="PANTHER" id="PTHR30486:SF6">
    <property type="entry name" value="TYPE IV PILUS RETRACTATION ATPASE PILT"/>
    <property type="match status" value="1"/>
</dbReference>
<gene>
    <name evidence="4" type="ORF">GCM10011487_47070</name>
</gene>
<dbReference type="Proteomes" id="UP000445000">
    <property type="component" value="Unassembled WGS sequence"/>
</dbReference>
<dbReference type="InterPro" id="IPR027417">
    <property type="entry name" value="P-loop_NTPase"/>
</dbReference>
<feature type="region of interest" description="Disordered" evidence="2">
    <location>
        <begin position="329"/>
        <end position="375"/>
    </location>
</feature>
<comment type="similarity">
    <text evidence="1">Belongs to the GSP E family.</text>
</comment>
<evidence type="ECO:0000256" key="1">
    <source>
        <dbReference type="ARBA" id="ARBA00006611"/>
    </source>
</evidence>
<protein>
    <submittedName>
        <fullName evidence="4">Twitching motility protein PilT</fullName>
    </submittedName>
</protein>
<keyword evidence="5" id="KW-1185">Reference proteome</keyword>
<feature type="compositionally biased region" description="Pro residues" evidence="2">
    <location>
        <begin position="346"/>
        <end position="359"/>
    </location>
</feature>
<reference evidence="5" key="1">
    <citation type="submission" date="2020-01" db="EMBL/GenBank/DDBJ databases">
        <title>'Steroidobacter agaridevorans' sp. nov., agar-degrading bacteria isolated from rhizosphere soils.</title>
        <authorList>
            <person name="Ikenaga M."/>
            <person name="Kataoka M."/>
            <person name="Murouchi A."/>
            <person name="Katsuragi S."/>
            <person name="Sakai M."/>
        </authorList>
    </citation>
    <scope>NUCLEOTIDE SEQUENCE [LARGE SCALE GENOMIC DNA]</scope>
    <source>
        <strain evidence="5">YU21-B</strain>
    </source>
</reference>
<evidence type="ECO:0000256" key="2">
    <source>
        <dbReference type="SAM" id="MobiDB-lite"/>
    </source>
</evidence>
<evidence type="ECO:0000259" key="3">
    <source>
        <dbReference type="Pfam" id="PF00437"/>
    </source>
</evidence>
<sequence>MILAEWVLKARTLGASDVHLQAGTPVVVRVRGELSAVSEALPAARVAEMGRELLNNEQWEHFRARGSADLSINVAGTRCRVNLFQTVRGAALAVRLLAASTNTLKSCNLHPDLGKLTAAQTGLVIVSGPTGCGKSTTLAAMIEEINASRARNIITIESPIEYLYTNHRSFIRQREVPTHSPSYEQAIIDALRENPDVLVIGEMRTPEAMRLTLNAAETGHLVLATMHSSTCAEALNRLCMSFASEIQGSVRAQVADCLVAVVCQRLEYLQDYQLRAPLCEVLMANSNAKGTIRSGSFSQLATVIQSGGEDGMWSFDRYRRWMEQKRDWVMPSQQSASPPLEMQSHAPPPPAPVSRPTPKPATQAPIDISIDESADLTELARKIEKKIR</sequence>
<dbReference type="GO" id="GO:0016887">
    <property type="term" value="F:ATP hydrolysis activity"/>
    <property type="evidence" value="ECO:0007669"/>
    <property type="project" value="InterPro"/>
</dbReference>
<proteinExistence type="inferred from homology"/>
<comment type="caution">
    <text evidence="4">The sequence shown here is derived from an EMBL/GenBank/DDBJ whole genome shotgun (WGS) entry which is preliminary data.</text>
</comment>
<evidence type="ECO:0000313" key="5">
    <source>
        <dbReference type="Proteomes" id="UP000445000"/>
    </source>
</evidence>
<name>A0A829YHA2_9GAMM</name>
<dbReference type="Pfam" id="PF00437">
    <property type="entry name" value="T2SSE"/>
    <property type="match status" value="1"/>
</dbReference>
<dbReference type="AlphaFoldDB" id="A0A829YHA2"/>
<organism evidence="4 5">
    <name type="scientific">Steroidobacter agaridevorans</name>
    <dbReference type="NCBI Taxonomy" id="2695856"/>
    <lineage>
        <taxon>Bacteria</taxon>
        <taxon>Pseudomonadati</taxon>
        <taxon>Pseudomonadota</taxon>
        <taxon>Gammaproteobacteria</taxon>
        <taxon>Steroidobacterales</taxon>
        <taxon>Steroidobacteraceae</taxon>
        <taxon>Steroidobacter</taxon>
    </lineage>
</organism>